<protein>
    <submittedName>
        <fullName evidence="3">Terminase small subunit</fullName>
    </submittedName>
</protein>
<dbReference type="PANTHER" id="PTHR41328:SF2">
    <property type="entry name" value="TERMINASE SMALL SUBUNIT"/>
    <property type="match status" value="1"/>
</dbReference>
<keyword evidence="4" id="KW-1185">Reference proteome</keyword>
<name>A0ABT1WAG5_9PROT</name>
<keyword evidence="2" id="KW-0231">Viral genome packaging</keyword>
<sequence length="170" mass="18989">MAELTPKQRRFVDEYLVDLNGAAAAQRAGYTQNSSAVRASEMMAMPAIQEAIAAAQRRRSMRTGINADRVLTEIARLGFSDLRKAFSADGSRLLRPDEWSDDMAASVASMEIERRVEGKGEDAEVYHVHKIKLWDKNAALEKICKHLGLYEKDNNQKPLTVVISPRDANL</sequence>
<evidence type="ECO:0000256" key="2">
    <source>
        <dbReference type="ARBA" id="ARBA00023219"/>
    </source>
</evidence>
<reference evidence="3 4" key="1">
    <citation type="submission" date="2022-06" db="EMBL/GenBank/DDBJ databases">
        <title>Endosaccharibacter gen. nov., sp. nov., endophytic bacteria isolated from sugarcane.</title>
        <authorList>
            <person name="Pitiwittayakul N."/>
            <person name="Yukphan P."/>
            <person name="Charoenyingcharoen P."/>
            <person name="Tanasupawat S."/>
        </authorList>
    </citation>
    <scope>NUCLEOTIDE SEQUENCE [LARGE SCALE GENOMIC DNA]</scope>
    <source>
        <strain evidence="3 4">KSS8</strain>
    </source>
</reference>
<dbReference type="Pfam" id="PF03592">
    <property type="entry name" value="Terminase_2"/>
    <property type="match status" value="1"/>
</dbReference>
<dbReference type="InterPro" id="IPR038713">
    <property type="entry name" value="Terminase_Gp1_N_sf"/>
</dbReference>
<evidence type="ECO:0000313" key="4">
    <source>
        <dbReference type="Proteomes" id="UP001524587"/>
    </source>
</evidence>
<accession>A0ABT1WAG5</accession>
<gene>
    <name evidence="3" type="ORF">NFI95_15635</name>
</gene>
<keyword evidence="1" id="KW-1188">Viral release from host cell</keyword>
<dbReference type="InterPro" id="IPR005335">
    <property type="entry name" value="Terminase_ssu"/>
</dbReference>
<comment type="caution">
    <text evidence="3">The sequence shown here is derived from an EMBL/GenBank/DDBJ whole genome shotgun (WGS) entry which is preliminary data.</text>
</comment>
<evidence type="ECO:0000313" key="3">
    <source>
        <dbReference type="EMBL" id="MCQ8279876.1"/>
    </source>
</evidence>
<dbReference type="InterPro" id="IPR052404">
    <property type="entry name" value="SPP1-like_terminase"/>
</dbReference>
<dbReference type="Gene3D" id="1.10.10.1400">
    <property type="entry name" value="Terminase, small subunit, N-terminal DNA-binding domain, HTH motif"/>
    <property type="match status" value="1"/>
</dbReference>
<organism evidence="3 4">
    <name type="scientific">Endosaccharibacter trunci</name>
    <dbReference type="NCBI Taxonomy" id="2812733"/>
    <lineage>
        <taxon>Bacteria</taxon>
        <taxon>Pseudomonadati</taxon>
        <taxon>Pseudomonadota</taxon>
        <taxon>Alphaproteobacteria</taxon>
        <taxon>Acetobacterales</taxon>
        <taxon>Acetobacteraceae</taxon>
        <taxon>Endosaccharibacter</taxon>
    </lineage>
</organism>
<dbReference type="PANTHER" id="PTHR41328">
    <property type="entry name" value="TERMINASE SMALL SUBUNIT-RELATED"/>
    <property type="match status" value="1"/>
</dbReference>
<evidence type="ECO:0000256" key="1">
    <source>
        <dbReference type="ARBA" id="ARBA00022612"/>
    </source>
</evidence>
<dbReference type="Proteomes" id="UP001524587">
    <property type="component" value="Unassembled WGS sequence"/>
</dbReference>
<proteinExistence type="predicted"/>
<dbReference type="EMBL" id="JAMSKV010000017">
    <property type="protein sequence ID" value="MCQ8279876.1"/>
    <property type="molecule type" value="Genomic_DNA"/>
</dbReference>
<dbReference type="RefSeq" id="WP_422865365.1">
    <property type="nucleotide sequence ID" value="NZ_JAMSKV010000017.1"/>
</dbReference>